<dbReference type="EMBL" id="OIVN01000812">
    <property type="protein sequence ID" value="SPC85923.1"/>
    <property type="molecule type" value="Genomic_DNA"/>
</dbReference>
<dbReference type="PANTHER" id="PTHR33116:SF78">
    <property type="entry name" value="OS12G0587133 PROTEIN"/>
    <property type="match status" value="1"/>
</dbReference>
<dbReference type="GO" id="GO:0003824">
    <property type="term" value="F:catalytic activity"/>
    <property type="evidence" value="ECO:0007669"/>
    <property type="project" value="InterPro"/>
</dbReference>
<feature type="domain" description="Endonuclease/exonuclease/phosphatase" evidence="1">
    <location>
        <begin position="504"/>
        <end position="691"/>
    </location>
</feature>
<dbReference type="SUPFAM" id="SSF56219">
    <property type="entry name" value="DNase I-like"/>
    <property type="match status" value="1"/>
</dbReference>
<proteinExistence type="predicted"/>
<accession>A0A2N9FFG0</accession>
<organism evidence="2">
    <name type="scientific">Fagus sylvatica</name>
    <name type="common">Beechnut</name>
    <dbReference type="NCBI Taxonomy" id="28930"/>
    <lineage>
        <taxon>Eukaryota</taxon>
        <taxon>Viridiplantae</taxon>
        <taxon>Streptophyta</taxon>
        <taxon>Embryophyta</taxon>
        <taxon>Tracheophyta</taxon>
        <taxon>Spermatophyta</taxon>
        <taxon>Magnoliopsida</taxon>
        <taxon>eudicotyledons</taxon>
        <taxon>Gunneridae</taxon>
        <taxon>Pentapetalae</taxon>
        <taxon>rosids</taxon>
        <taxon>fabids</taxon>
        <taxon>Fagales</taxon>
        <taxon>Fagaceae</taxon>
        <taxon>Fagus</taxon>
    </lineage>
</organism>
<dbReference type="Gene3D" id="3.60.10.10">
    <property type="entry name" value="Endonuclease/exonuclease/phosphatase"/>
    <property type="match status" value="1"/>
</dbReference>
<dbReference type="AlphaFoldDB" id="A0A2N9FFG0"/>
<dbReference type="InterPro" id="IPR005135">
    <property type="entry name" value="Endo/exonuclease/phosphatase"/>
</dbReference>
<dbReference type="Pfam" id="PF03372">
    <property type="entry name" value="Exo_endo_phos"/>
    <property type="match status" value="1"/>
</dbReference>
<gene>
    <name evidence="2" type="ORF">FSB_LOCUS13805</name>
</gene>
<evidence type="ECO:0000259" key="1">
    <source>
        <dbReference type="Pfam" id="PF03372"/>
    </source>
</evidence>
<protein>
    <recommendedName>
        <fullName evidence="1">Endonuclease/exonuclease/phosphatase domain-containing protein</fullName>
    </recommendedName>
</protein>
<dbReference type="PANTHER" id="PTHR33116">
    <property type="entry name" value="REVERSE TRANSCRIPTASE ZINC-BINDING DOMAIN-CONTAINING PROTEIN-RELATED-RELATED"/>
    <property type="match status" value="1"/>
</dbReference>
<name>A0A2N9FFG0_FAGSY</name>
<dbReference type="InterPro" id="IPR036691">
    <property type="entry name" value="Endo/exonu/phosph_ase_sf"/>
</dbReference>
<evidence type="ECO:0000313" key="2">
    <source>
        <dbReference type="EMBL" id="SPC85923.1"/>
    </source>
</evidence>
<reference evidence="2" key="1">
    <citation type="submission" date="2018-02" db="EMBL/GenBank/DDBJ databases">
        <authorList>
            <person name="Cohen D.B."/>
            <person name="Kent A.D."/>
        </authorList>
    </citation>
    <scope>NUCLEOTIDE SEQUENCE</scope>
</reference>
<sequence length="1231" mass="141741">MGGVRSFRIESKRIDLIREGEGIDSLSSLEFGRYMRHSVSMGKEGARWLRKCIEENIARETEQAFICTFRESDKGFVICRFSNNYGRYLEIADYGRGGCKGRLAILEGQNQSGWRGFNKELILLLNPILVDNKERGMNPADDNTQKRIPANERLGPVATYAESLRKDTATPKLKISINSEGKRTVTWARQTKRVEMVEAGLKQNVGPVVKKPSMLVRVEPEDTFSGPSHFEWGEPSNKPSNKVYKPKQVWVIKRSGVERFSGGPIKEHVTAPSRASYCATNDVVTDHDISRASPFELTSTAHVYIQELTCLLFRTTREGEFRRIRVEYYEGINISVPRNIAGHWGVWLGDDPTKLLLRDSITEWADDVDEAVSEPCMESHSLAVVLCYFSREGSAEEIVFDITPLNPYLGESFQGDQSEWVRQNMEVFSKQMGVSIEGCELEAMALFMAIERWWRQPGDSRTRASTNQPKARKGVRELRNLSMSVNYGASLTQGSGRRSRGVKRSQIKNALKLWKGEVICLQETKLENISRSVVRSLWSTRFADWKFLESEGASGGVLLIFKNVQDQFEWAFLGVYGPNVDVDRGILWDELAGVRSWWGVPWCIGGDFNVVRFPSEKLREGRLTGATMAFSDFIAELGLVDLPPWEGQYTWSNNQDPSSKSRLDRFLVSSDWEDQFSHLAQKALPHFVSDHCLISFDSGTFIWGKSYFKFENMWLRHEAFAGNVRQWWGSYEFQGSPSFVLASKLKMLKEDIKKWNRESFGDVHIKKLELMKELQLMTHGELNWETQDEIREGIVDFYQDLYSEREQWRPFLGGVDFSSIEVEEETHLERPFSEEEVVIALNQISGEKAPGPDGFTLAFFHHCWDVVSHMLFADDTLVFCGATRDQLYHLKGVLLCFEAVSGLRINLGKSEIVPVGPVVDVENLVQVLEGRIVSLPMKYLRLPLGARYKSTEIWNPILEKMERRLAGWKRSYLSKGGRLTLIKNTLSSLPTYFLSLFAVPSSVALWIEKLQRDFLWGGIGDEFKYHLVNWRTICTPIQQGGLGLRRIIPFNQALLCKWLWRFANERNAYWRQVIVCKYDCDRGGWHSKEGKGGHGVCLWKHIQAGWSWFSRYVQYSVGISDSVRFWVDRWSDEGLLWDVFPAIYQIVLHKQRPLQDWELGEYTDLMVFPYQLRMKRAVVDQLWWACTTSGLFEVRSYYWMLTSHNSTNFPWRSIWQSRVPHKVAVFTWLVV</sequence>